<feature type="binding site" evidence="6">
    <location>
        <position position="166"/>
    </location>
    <ligand>
        <name>Mg(2+)</name>
        <dbReference type="ChEBI" id="CHEBI:18420"/>
        <label>1</label>
    </ligand>
</feature>
<organism evidence="9 10">
    <name type="scientific">Orientia tsutsugamushi (strain Boryong)</name>
    <name type="common">Rickettsia tsutsugamushi</name>
    <dbReference type="NCBI Taxonomy" id="357244"/>
    <lineage>
        <taxon>Bacteria</taxon>
        <taxon>Pseudomonadati</taxon>
        <taxon>Pseudomonadota</taxon>
        <taxon>Alphaproteobacteria</taxon>
        <taxon>Rickettsiales</taxon>
        <taxon>Rickettsiaceae</taxon>
        <taxon>Rickettsieae</taxon>
        <taxon>Orientia</taxon>
    </lineage>
</organism>
<comment type="cofactor">
    <cofactor evidence="6">
        <name>Mg(2+)</name>
        <dbReference type="ChEBI" id="CHEBI:18420"/>
    </cofactor>
    <cofactor evidence="6">
        <name>Mn(2+)</name>
        <dbReference type="ChEBI" id="CHEBI:29035"/>
    </cofactor>
    <text evidence="6">Probably binds two magnesium or manganese ions per subunit.</text>
</comment>
<dbReference type="Proteomes" id="UP000001565">
    <property type="component" value="Chromosome"/>
</dbReference>
<dbReference type="PROSITE" id="PS51435">
    <property type="entry name" value="AP_NUCLEASE_F1_4"/>
    <property type="match status" value="1"/>
</dbReference>
<dbReference type="InterPro" id="IPR005135">
    <property type="entry name" value="Endo/exonuclease/phosphatase"/>
</dbReference>
<feature type="binding site" evidence="6">
    <location>
        <position position="20"/>
    </location>
    <ligand>
        <name>Mg(2+)</name>
        <dbReference type="ChEBI" id="CHEBI:18420"/>
        <label>1</label>
    </ligand>
</feature>
<dbReference type="GO" id="GO:0004519">
    <property type="term" value="F:endonuclease activity"/>
    <property type="evidence" value="ECO:0007669"/>
    <property type="project" value="InterPro"/>
</dbReference>
<dbReference type="Gene3D" id="3.60.10.10">
    <property type="entry name" value="Endonuclease/exonuclease/phosphatase"/>
    <property type="match status" value="1"/>
</dbReference>
<dbReference type="eggNOG" id="COG0708">
    <property type="taxonomic scope" value="Bacteria"/>
</dbReference>
<proteinExistence type="inferred from homology"/>
<dbReference type="PANTHER" id="PTHR43250:SF2">
    <property type="entry name" value="EXODEOXYRIBONUCLEASE III"/>
    <property type="match status" value="1"/>
</dbReference>
<keyword evidence="4 6" id="KW-0460">Magnesium</keyword>
<feature type="domain" description="Endonuclease/exonuclease/phosphatase" evidence="8">
    <location>
        <begin position="17"/>
        <end position="265"/>
    </location>
</feature>
<dbReference type="GO" id="GO:0008311">
    <property type="term" value="F:double-stranded DNA 3'-5' DNA exonuclease activity"/>
    <property type="evidence" value="ECO:0007669"/>
    <property type="project" value="UniProtKB-EC"/>
</dbReference>
<evidence type="ECO:0000256" key="4">
    <source>
        <dbReference type="ARBA" id="ARBA00022842"/>
    </source>
</evidence>
<dbReference type="InterPro" id="IPR036691">
    <property type="entry name" value="Endo/exonu/phosph_ase_sf"/>
</dbReference>
<dbReference type="NCBIfam" id="TIGR00633">
    <property type="entry name" value="xth"/>
    <property type="match status" value="1"/>
</dbReference>
<feature type="active site" evidence="5">
    <location>
        <position position="123"/>
    </location>
</feature>
<keyword evidence="3 9" id="KW-0378">Hydrolase</keyword>
<dbReference type="InterPro" id="IPR020847">
    <property type="entry name" value="AP_endonuclease_F1_BS"/>
</dbReference>
<feature type="site" description="Important for catalytic activity" evidence="7">
    <location>
        <position position="235"/>
    </location>
</feature>
<feature type="binding site" evidence="6">
    <location>
        <position position="164"/>
    </location>
    <ligand>
        <name>Mg(2+)</name>
        <dbReference type="ChEBI" id="CHEBI:18420"/>
        <label>1</label>
    </ligand>
</feature>
<feature type="active site" description="Proton acceptor" evidence="5">
    <location>
        <position position="265"/>
    </location>
</feature>
<feature type="binding site" evidence="6">
    <location>
        <position position="264"/>
    </location>
    <ligand>
        <name>Mg(2+)</name>
        <dbReference type="ChEBI" id="CHEBI:18420"/>
        <label>1</label>
    </ligand>
</feature>
<sequence length="273" mass="31828">MVTNILNIIMSRKLKILTWNINSIRARAYQLNQLIYDIQPDIILLQEIKCESHNFPFQEINESHKYNFSINGQKSYNGVAILSKFPLEDIKFTFLGNPCPDQARFIEANCLTEVGYVKVISIYVPNGGEVNSDKFQIKLLFIDKFIKYLHSSKNLGESIILGGDFNVAPYDNDVYSAIELQNTTCFTLPEKQYIRKLINHNFIDIYRLFHQRQKKFTWWDYRAGAFERNLGMRIDYILCTISIALKATDCYIDYHTRNNHRASDHAPVIASFE</sequence>
<evidence type="ECO:0000256" key="5">
    <source>
        <dbReference type="PIRSR" id="PIRSR604808-1"/>
    </source>
</evidence>
<feature type="site" description="Interaction with DNA substrate" evidence="7">
    <location>
        <position position="265"/>
    </location>
</feature>
<feature type="binding site" evidence="6">
    <location>
        <position position="265"/>
    </location>
    <ligand>
        <name>Mg(2+)</name>
        <dbReference type="ChEBI" id="CHEBI:18420"/>
        <label>1</label>
    </ligand>
</feature>
<dbReference type="InterPro" id="IPR037493">
    <property type="entry name" value="ExoIII-like"/>
</dbReference>
<dbReference type="CDD" id="cd09086">
    <property type="entry name" value="ExoIII-like_AP-endo"/>
    <property type="match status" value="1"/>
</dbReference>
<reference evidence="9 10" key="1">
    <citation type="journal article" date="2007" name="Proc. Natl. Acad. Sci. U.S.A.">
        <title>The Orientia tsutsugamushi genome reveals massive proliferation of conjugative type IV secretion system and host-cell interaction genes.</title>
        <authorList>
            <person name="Cho N.-H."/>
            <person name="Kim H.-R."/>
            <person name="Lee J.-H."/>
            <person name="Kim S.-Y."/>
            <person name="Kim J."/>
            <person name="Cha S."/>
            <person name="Kim S.-Y."/>
            <person name="Darby A.C."/>
            <person name="Fuxelius H.-H."/>
            <person name="Yin J."/>
            <person name="Kim J.H."/>
            <person name="Kim J."/>
            <person name="Lee S.J."/>
            <person name="Koh Y.-S."/>
            <person name="Jang W.-J."/>
            <person name="Park K.-H."/>
            <person name="Andersson S.G.E."/>
            <person name="Choi M.-S."/>
            <person name="Kim I.-S."/>
        </authorList>
    </citation>
    <scope>NUCLEOTIDE SEQUENCE [LARGE SCALE GENOMIC DNA]</scope>
    <source>
        <strain evidence="9 10">Boryong</strain>
    </source>
</reference>
<dbReference type="AlphaFoldDB" id="A5CF38"/>
<dbReference type="Pfam" id="PF03372">
    <property type="entry name" value="Exo_endo_phos"/>
    <property type="match status" value="1"/>
</dbReference>
<dbReference type="PROSITE" id="PS00726">
    <property type="entry name" value="AP_NUCLEASE_F1_1"/>
    <property type="match status" value="1"/>
</dbReference>
<feature type="binding site" evidence="6">
    <location>
        <position position="47"/>
    </location>
    <ligand>
        <name>Mg(2+)</name>
        <dbReference type="ChEBI" id="CHEBI:18420"/>
        <label>1</label>
    </ligand>
</feature>
<evidence type="ECO:0000313" key="9">
    <source>
        <dbReference type="EMBL" id="CAM80902.1"/>
    </source>
</evidence>
<evidence type="ECO:0000256" key="6">
    <source>
        <dbReference type="PIRSR" id="PIRSR604808-2"/>
    </source>
</evidence>
<dbReference type="GO" id="GO:0006281">
    <property type="term" value="P:DNA repair"/>
    <property type="evidence" value="ECO:0007669"/>
    <property type="project" value="InterPro"/>
</dbReference>
<dbReference type="EMBL" id="AM494475">
    <property type="protein sequence ID" value="CAM80902.1"/>
    <property type="molecule type" value="Genomic_DNA"/>
</dbReference>
<dbReference type="GO" id="GO:0046872">
    <property type="term" value="F:metal ion binding"/>
    <property type="evidence" value="ECO:0007669"/>
    <property type="project" value="UniProtKB-KW"/>
</dbReference>
<evidence type="ECO:0000256" key="2">
    <source>
        <dbReference type="ARBA" id="ARBA00022723"/>
    </source>
</evidence>
<evidence type="ECO:0000256" key="3">
    <source>
        <dbReference type="ARBA" id="ARBA00022801"/>
    </source>
</evidence>
<keyword evidence="6" id="KW-0464">Manganese</keyword>
<evidence type="ECO:0000256" key="1">
    <source>
        <dbReference type="ARBA" id="ARBA00007092"/>
    </source>
</evidence>
<dbReference type="KEGG" id="ots:OTBS_1807"/>
<feature type="site" description="Transition state stabilizer" evidence="7">
    <location>
        <position position="166"/>
    </location>
</feature>
<comment type="similarity">
    <text evidence="1">Belongs to the DNA repair enzymes AP/ExoA family.</text>
</comment>
<evidence type="ECO:0000259" key="8">
    <source>
        <dbReference type="Pfam" id="PF03372"/>
    </source>
</evidence>
<dbReference type="InterPro" id="IPR004808">
    <property type="entry name" value="AP_endonuc_1"/>
</dbReference>
<accession>A5CF38</accession>
<dbReference type="EC" id="3.1.11.2" evidence="9"/>
<protein>
    <submittedName>
        <fullName evidence="9">Exodeoxyribonuclease III</fullName>
        <ecNumber evidence="9">3.1.11.2</ecNumber>
    </submittedName>
</protein>
<dbReference type="PANTHER" id="PTHR43250">
    <property type="entry name" value="EXODEOXYRIBONUCLEASE III"/>
    <property type="match status" value="1"/>
</dbReference>
<name>A5CF38_ORITB</name>
<evidence type="ECO:0000313" key="10">
    <source>
        <dbReference type="Proteomes" id="UP000001565"/>
    </source>
</evidence>
<dbReference type="NCBIfam" id="TIGR00195">
    <property type="entry name" value="exoDNase_III"/>
    <property type="match status" value="1"/>
</dbReference>
<gene>
    <name evidence="9" type="primary">xth1</name>
    <name evidence="9" type="ordered locus">OTBS_1807</name>
</gene>
<feature type="active site" description="Proton donor/acceptor" evidence="5">
    <location>
        <position position="164"/>
    </location>
</feature>
<dbReference type="GO" id="GO:0003677">
    <property type="term" value="F:DNA binding"/>
    <property type="evidence" value="ECO:0007669"/>
    <property type="project" value="InterPro"/>
</dbReference>
<dbReference type="HOGENOM" id="CLU_027539_0_1_5"/>
<evidence type="ECO:0000256" key="7">
    <source>
        <dbReference type="PIRSR" id="PIRSR604808-3"/>
    </source>
</evidence>
<keyword evidence="2 6" id="KW-0479">Metal-binding</keyword>
<dbReference type="SUPFAM" id="SSF56219">
    <property type="entry name" value="DNase I-like"/>
    <property type="match status" value="1"/>
</dbReference>